<keyword evidence="5 19" id="KW-0732">Signal</keyword>
<organism evidence="21">
    <name type="scientific">Homo sapiens</name>
    <name type="common">Human</name>
    <dbReference type="NCBI Taxonomy" id="9606"/>
    <lineage>
        <taxon>Eukaryota</taxon>
        <taxon>Metazoa</taxon>
        <taxon>Chordata</taxon>
        <taxon>Craniata</taxon>
        <taxon>Vertebrata</taxon>
        <taxon>Euteleostomi</taxon>
        <taxon>Mammalia</taxon>
        <taxon>Eutheria</taxon>
        <taxon>Euarchontoglires</taxon>
        <taxon>Primates</taxon>
        <taxon>Haplorrhini</taxon>
        <taxon>Catarrhini</taxon>
        <taxon>Hominidae</taxon>
        <taxon>Homo</taxon>
    </lineage>
</organism>
<dbReference type="Pfam" id="PF00003">
    <property type="entry name" value="7tm_3"/>
    <property type="match status" value="1"/>
</dbReference>
<evidence type="ECO:0000256" key="16">
    <source>
        <dbReference type="ARBA" id="ARBA00034104"/>
    </source>
</evidence>
<dbReference type="InterPro" id="IPR001828">
    <property type="entry name" value="ANF_lig-bd_rcpt"/>
</dbReference>
<dbReference type="PeptideAtlas" id="Q8NHA5"/>
<evidence type="ECO:0000256" key="13">
    <source>
        <dbReference type="ARBA" id="ARBA00023180"/>
    </source>
</evidence>
<evidence type="ECO:0000256" key="10">
    <source>
        <dbReference type="ARBA" id="ARBA00023136"/>
    </source>
</evidence>
<keyword evidence="13" id="KW-0325">Glycoprotein</keyword>
<evidence type="ECO:0000256" key="2">
    <source>
        <dbReference type="ARBA" id="ARBA00022475"/>
    </source>
</evidence>
<feature type="transmembrane region" description="Helical" evidence="18">
    <location>
        <begin position="458"/>
        <end position="483"/>
    </location>
</feature>
<evidence type="ECO:0000256" key="14">
    <source>
        <dbReference type="ARBA" id="ARBA00023224"/>
    </source>
</evidence>
<dbReference type="Gene3D" id="3.40.50.2300">
    <property type="match status" value="3"/>
</dbReference>
<feature type="signal peptide" evidence="19">
    <location>
        <begin position="1"/>
        <end position="29"/>
    </location>
</feature>
<evidence type="ECO:0000256" key="1">
    <source>
        <dbReference type="ARBA" id="ARBA00008991"/>
    </source>
</evidence>
<comment type="similarity">
    <text evidence="1">Belongs to the G-protein coupled receptor 3 family. GABA-B receptor subfamily.</text>
</comment>
<dbReference type="InterPro" id="IPR028082">
    <property type="entry name" value="Peripla_BP_I"/>
</dbReference>
<dbReference type="CDD" id="cd06366">
    <property type="entry name" value="PBP1_GABAb_receptor"/>
    <property type="match status" value="1"/>
</dbReference>
<evidence type="ECO:0000256" key="18">
    <source>
        <dbReference type="SAM" id="Phobius"/>
    </source>
</evidence>
<reference evidence="21" key="1">
    <citation type="submission" date="2001-07" db="EMBL/GenBank/DDBJ databases">
        <title>Genome-wide discovery and analysis of human seven transmembrane helix receptor genes.</title>
        <authorList>
            <person name="Suwa M."/>
            <person name="Sato T."/>
            <person name="Okouchi I."/>
            <person name="Arita M."/>
            <person name="Futami K."/>
            <person name="Matsumoto S."/>
            <person name="Tsutsumi S."/>
            <person name="Aburatani H."/>
            <person name="Asai K."/>
            <person name="Akiyama Y."/>
        </authorList>
    </citation>
    <scope>NUCLEOTIDE SEQUENCE</scope>
    <source>
        <strain evidence="21">CBRC7TM_39</strain>
    </source>
</reference>
<dbReference type="GO" id="GO:0038039">
    <property type="term" value="C:G protein-coupled receptor heterodimeric complex"/>
    <property type="evidence" value="ECO:0007669"/>
    <property type="project" value="UniProtKB-ARBA"/>
</dbReference>
<dbReference type="PRINTS" id="PR01176">
    <property type="entry name" value="GABABRECEPTR"/>
</dbReference>
<keyword evidence="10 18" id="KW-0472">Membrane</keyword>
<dbReference type="EMBL" id="AB065476">
    <property type="protein sequence ID" value="BAC05730.1"/>
    <property type="molecule type" value="Genomic_DNA"/>
</dbReference>
<dbReference type="SUPFAM" id="SSF53822">
    <property type="entry name" value="Periplasmic binding protein-like I"/>
    <property type="match status" value="1"/>
</dbReference>
<dbReference type="Pfam" id="PF01094">
    <property type="entry name" value="ANF_receptor"/>
    <property type="match status" value="2"/>
</dbReference>
<evidence type="ECO:0000256" key="5">
    <source>
        <dbReference type="ARBA" id="ARBA00022729"/>
    </source>
</evidence>
<keyword evidence="12 21" id="KW-0675">Receptor</keyword>
<dbReference type="FunFam" id="3.40.50.2300:FF:000072">
    <property type="entry name" value="Gamma-aminobutyric acid type B receptor subunit 2"/>
    <property type="match status" value="1"/>
</dbReference>
<dbReference type="InterPro" id="IPR002456">
    <property type="entry name" value="GPCR_3_GABA_rcpt_B1"/>
</dbReference>
<feature type="region of interest" description="Disordered" evidence="17">
    <location>
        <begin position="769"/>
        <end position="808"/>
    </location>
</feature>
<feature type="transmembrane region" description="Helical" evidence="18">
    <location>
        <begin position="534"/>
        <end position="554"/>
    </location>
</feature>
<dbReference type="PRINTS" id="PR01177">
    <property type="entry name" value="GABAB1RECPTR"/>
</dbReference>
<evidence type="ECO:0000256" key="12">
    <source>
        <dbReference type="ARBA" id="ARBA00023170"/>
    </source>
</evidence>
<keyword evidence="4 18" id="KW-0812">Transmembrane</keyword>
<protein>
    <submittedName>
        <fullName evidence="21">Seven transmembrane helix receptor</fullName>
    </submittedName>
</protein>
<feature type="transmembrane region" description="Helical" evidence="18">
    <location>
        <begin position="692"/>
        <end position="714"/>
    </location>
</feature>
<feature type="region of interest" description="Disordered" evidence="17">
    <location>
        <begin position="727"/>
        <end position="752"/>
    </location>
</feature>
<evidence type="ECO:0000256" key="7">
    <source>
        <dbReference type="ARBA" id="ARBA00023018"/>
    </source>
</evidence>
<keyword evidence="9" id="KW-0175">Coiled coil</keyword>
<evidence type="ECO:0000256" key="3">
    <source>
        <dbReference type="ARBA" id="ARBA00022553"/>
    </source>
</evidence>
<evidence type="ECO:0000256" key="17">
    <source>
        <dbReference type="SAM" id="MobiDB-lite"/>
    </source>
</evidence>
<dbReference type="GO" id="GO:0004965">
    <property type="term" value="F:G protein-coupled GABA receptor activity"/>
    <property type="evidence" value="ECO:0007669"/>
    <property type="project" value="InterPro"/>
</dbReference>
<keyword evidence="7" id="KW-0770">Synapse</keyword>
<evidence type="ECO:0000256" key="11">
    <source>
        <dbReference type="ARBA" id="ARBA00023157"/>
    </source>
</evidence>
<feature type="compositionally biased region" description="Polar residues" evidence="17">
    <location>
        <begin position="728"/>
        <end position="740"/>
    </location>
</feature>
<feature type="domain" description="G-protein coupled receptors family 3 profile" evidence="20">
    <location>
        <begin position="465"/>
        <end position="736"/>
    </location>
</feature>
<proteinExistence type="inferred from homology"/>
<dbReference type="InterPro" id="IPR017978">
    <property type="entry name" value="GPCR_3_C"/>
</dbReference>
<dbReference type="PANTHER" id="PTHR10519">
    <property type="entry name" value="GABA-B RECEPTOR"/>
    <property type="match status" value="1"/>
</dbReference>
<evidence type="ECO:0000256" key="15">
    <source>
        <dbReference type="ARBA" id="ARBA00023257"/>
    </source>
</evidence>
<keyword evidence="8" id="KW-0297">G-protein coupled receptor</keyword>
<dbReference type="AlphaFoldDB" id="Q8NHA5"/>
<sequence>MGPGAPFARVGWPLPLLVVMAAGVAPVWASHSPHLPRPHSRVPPHPSSERRAVYIGALFPMSGGWPGGQACQPAVEMALEDVNSRRDILPDYELKLIHHDSKVALDMGCDPGQATKYLYELLYNDPIKIILMPGCSSVSTLVAEAARMWNLIVLSYGSSSPALSNRQRFPTFFRTHPSATLHNPTRVKLFEKWGWKKIATIQQTTEVFTSTLDDLEERVKEAGIEITFRQSFFSDPAVPVKNLKVYKERLFGKKYVWFLIGWYADNWFKIYDPSINCTVDEMTEAVEGHITTEIVMLNPANTRSISNMTSQEFVEKLTKRLKRHPEETGGFQEAPLAYDAIWALALALNKTSGGGGRSGVRLEDFNYNNQTITDQIYRAMNSSSFEGVSGHVVFDASGSRMAWTLIEQLQGGSYKKIGYYDSTKDDLSWSKTDKWIGGSPPADQTLVIKTFRFLSQKLFISVSVLSSLGIVLAVVCLSFNIYNSHVRYIQNSQPNLNNLTAVGCSLALAAVFPLGLDGYHIGRNQFPFVCQARLWLLGLGFSLGYGSMFTKIWWVHTVFTKKEEKKEWRKTLEPWKLYATVGLLVGMDVLTLAIWQIVDPLHRTIEVPLERRCYGQENEQGSVAIRALGLCIFYGYKGLLLLLGIFLAYETKSVSTEKINDHRAVGMAIYNVAVLCLITAPVTMILSSQQDAAFAFASLAIVFSSYITLVVLFVPKMRRLITRGEWQSEAQDTMKTGSSTNNNEEEKSRLLEKENRELEKIIAEKEERVSELRHQLQSRQQLRSRRHPPTPPEPSGGLPRGPPEPPDRLSCDGSRVHLLYKVNPQHCPGNGSVRDKDEAERHNQDEDTGNSHLDLIVGGVFTGESN</sequence>
<evidence type="ECO:0000313" key="21">
    <source>
        <dbReference type="EMBL" id="BAC05730.1"/>
    </source>
</evidence>
<keyword evidence="2" id="KW-1003">Cell membrane</keyword>
<feature type="compositionally biased region" description="Basic and acidic residues" evidence="17">
    <location>
        <begin position="833"/>
        <end position="845"/>
    </location>
</feature>
<feature type="transmembrane region" description="Helical" evidence="18">
    <location>
        <begin position="495"/>
        <end position="514"/>
    </location>
</feature>
<dbReference type="InterPro" id="IPR002455">
    <property type="entry name" value="GPCR3_GABA-B"/>
</dbReference>
<evidence type="ECO:0000256" key="19">
    <source>
        <dbReference type="SAM" id="SignalP"/>
    </source>
</evidence>
<feature type="transmembrane region" description="Helical" evidence="18">
    <location>
        <begin position="575"/>
        <end position="598"/>
    </location>
</feature>
<evidence type="ECO:0000256" key="9">
    <source>
        <dbReference type="ARBA" id="ARBA00023054"/>
    </source>
</evidence>
<comment type="subcellular location">
    <subcellularLocation>
        <location evidence="16">Postsynaptic cell membrane</location>
        <topology evidence="16">Multi-pass membrane protein</topology>
    </subcellularLocation>
</comment>
<dbReference type="PROSITE" id="PS50259">
    <property type="entry name" value="G_PROTEIN_RECEP_F3_4"/>
    <property type="match status" value="1"/>
</dbReference>
<keyword evidence="15" id="KW-0628">Postsynaptic cell membrane</keyword>
<feature type="transmembrane region" description="Helical" evidence="18">
    <location>
        <begin position="624"/>
        <end position="647"/>
    </location>
</feature>
<keyword evidence="6 18" id="KW-1133">Transmembrane helix</keyword>
<keyword evidence="11" id="KW-1015">Disulfide bond</keyword>
<feature type="chain" id="PRO_5004311138" evidence="19">
    <location>
        <begin position="30"/>
        <end position="866"/>
    </location>
</feature>
<evidence type="ECO:0000256" key="6">
    <source>
        <dbReference type="ARBA" id="ARBA00022989"/>
    </source>
</evidence>
<keyword evidence="14" id="KW-0807">Transducer</keyword>
<feature type="transmembrane region" description="Helical" evidence="18">
    <location>
        <begin position="668"/>
        <end position="686"/>
    </location>
</feature>
<name>Q8NHA5_HUMAN</name>
<accession>Q8NHA5</accession>
<feature type="compositionally biased region" description="Pro residues" evidence="17">
    <location>
        <begin position="789"/>
        <end position="804"/>
    </location>
</feature>
<dbReference type="PANTHER" id="PTHR10519:SF77">
    <property type="entry name" value="GAMMA-AMINOBUTYRIC ACID TYPE B RECEPTOR SUBUNIT 1"/>
    <property type="match status" value="1"/>
</dbReference>
<dbReference type="CDD" id="cd15291">
    <property type="entry name" value="7tmC_GABA-B-R1"/>
    <property type="match status" value="1"/>
</dbReference>
<dbReference type="GO" id="GO:0045211">
    <property type="term" value="C:postsynaptic membrane"/>
    <property type="evidence" value="ECO:0007669"/>
    <property type="project" value="UniProtKB-SubCell"/>
</dbReference>
<evidence type="ECO:0000256" key="8">
    <source>
        <dbReference type="ARBA" id="ARBA00023040"/>
    </source>
</evidence>
<feature type="region of interest" description="Disordered" evidence="17">
    <location>
        <begin position="821"/>
        <end position="866"/>
    </location>
</feature>
<evidence type="ECO:0000259" key="20">
    <source>
        <dbReference type="PROSITE" id="PS50259"/>
    </source>
</evidence>
<keyword evidence="3" id="KW-0597">Phosphoprotein</keyword>
<dbReference type="FunFam" id="3.40.50.2300:FF:000055">
    <property type="entry name" value="Gamma-aminobutyric acid type B receptor subunit 1"/>
    <property type="match status" value="1"/>
</dbReference>
<evidence type="ECO:0000256" key="4">
    <source>
        <dbReference type="ARBA" id="ARBA00022692"/>
    </source>
</evidence>